<comment type="caution">
    <text evidence="4">The sequence shown here is derived from an EMBL/GenBank/DDBJ whole genome shotgun (WGS) entry which is preliminary data.</text>
</comment>
<dbReference type="GO" id="GO:0033063">
    <property type="term" value="C:Rad51B-Rad51C-Rad51D-XRCC2 complex"/>
    <property type="evidence" value="ECO:0007669"/>
    <property type="project" value="TreeGrafter"/>
</dbReference>
<dbReference type="AlphaFoldDB" id="A0A8H7Y368"/>
<dbReference type="GO" id="GO:0000723">
    <property type="term" value="P:telomere maintenance"/>
    <property type="evidence" value="ECO:0007669"/>
    <property type="project" value="TreeGrafter"/>
</dbReference>
<dbReference type="InterPro" id="IPR051988">
    <property type="entry name" value="HRR_RAD51_Paralog"/>
</dbReference>
<dbReference type="PANTHER" id="PTHR46457">
    <property type="entry name" value="DNA REPAIR PROTEIN RAD51 HOMOLOG 4"/>
    <property type="match status" value="1"/>
</dbReference>
<dbReference type="Pfam" id="PF08423">
    <property type="entry name" value="Rad51"/>
    <property type="match status" value="1"/>
</dbReference>
<evidence type="ECO:0000313" key="4">
    <source>
        <dbReference type="EMBL" id="KAG5170394.1"/>
    </source>
</evidence>
<feature type="domain" description="Rad51-like C-terminal" evidence="3">
    <location>
        <begin position="86"/>
        <end position="244"/>
    </location>
</feature>
<comment type="subcellular location">
    <subcellularLocation>
        <location evidence="1">Nucleus</location>
    </subcellularLocation>
</comment>
<dbReference type="InterPro" id="IPR013632">
    <property type="entry name" value="Rad51_C"/>
</dbReference>
<organism evidence="4">
    <name type="scientific">Psilocybe cubensis</name>
    <name type="common">Psychedelic mushroom</name>
    <name type="synonym">Stropharia cubensis</name>
    <dbReference type="NCBI Taxonomy" id="181762"/>
    <lineage>
        <taxon>Eukaryota</taxon>
        <taxon>Fungi</taxon>
        <taxon>Dikarya</taxon>
        <taxon>Basidiomycota</taxon>
        <taxon>Agaricomycotina</taxon>
        <taxon>Agaricomycetes</taxon>
        <taxon>Agaricomycetidae</taxon>
        <taxon>Agaricales</taxon>
        <taxon>Agaricineae</taxon>
        <taxon>Strophariaceae</taxon>
        <taxon>Psilocybe</taxon>
    </lineage>
</organism>
<evidence type="ECO:0000256" key="2">
    <source>
        <dbReference type="ARBA" id="ARBA00023242"/>
    </source>
</evidence>
<dbReference type="EMBL" id="JAFIQS010000004">
    <property type="protein sequence ID" value="KAG5170394.1"/>
    <property type="molecule type" value="Genomic_DNA"/>
</dbReference>
<proteinExistence type="predicted"/>
<accession>A0A8H7Y368</accession>
<dbReference type="OrthoDB" id="336321at2759"/>
<reference evidence="4" key="1">
    <citation type="submission" date="2021-02" db="EMBL/GenBank/DDBJ databases">
        <title>Psilocybe cubensis genome.</title>
        <authorList>
            <person name="Mckernan K.J."/>
            <person name="Crawford S."/>
            <person name="Trippe A."/>
            <person name="Kane L.T."/>
            <person name="Mclaughlin S."/>
        </authorList>
    </citation>
    <scope>NUCLEOTIDE SEQUENCE [LARGE SCALE GENOMIC DNA]</scope>
    <source>
        <strain evidence="4">MGC-MH-2018</strain>
    </source>
</reference>
<keyword evidence="2" id="KW-0539">Nucleus</keyword>
<name>A0A8H7Y368_PSICU</name>
<dbReference type="SUPFAM" id="SSF52540">
    <property type="entry name" value="P-loop containing nucleoside triphosphate hydrolases"/>
    <property type="match status" value="1"/>
</dbReference>
<dbReference type="GO" id="GO:0042148">
    <property type="term" value="P:DNA strand invasion"/>
    <property type="evidence" value="ECO:0007669"/>
    <property type="project" value="TreeGrafter"/>
</dbReference>
<dbReference type="Gene3D" id="3.40.50.300">
    <property type="entry name" value="P-loop containing nucleotide triphosphate hydrolases"/>
    <property type="match status" value="1"/>
</dbReference>
<dbReference type="InterPro" id="IPR027417">
    <property type="entry name" value="P-loop_NTPase"/>
</dbReference>
<dbReference type="PANTHER" id="PTHR46457:SF1">
    <property type="entry name" value="DNA REPAIR PROTEIN RAD51 HOMOLOG 4"/>
    <property type="match status" value="1"/>
</dbReference>
<evidence type="ECO:0000256" key="1">
    <source>
        <dbReference type="ARBA" id="ARBA00004123"/>
    </source>
</evidence>
<evidence type="ECO:0000259" key="3">
    <source>
        <dbReference type="Pfam" id="PF08423"/>
    </source>
</evidence>
<dbReference type="GO" id="GO:0000400">
    <property type="term" value="F:four-way junction DNA binding"/>
    <property type="evidence" value="ECO:0007669"/>
    <property type="project" value="TreeGrafter"/>
</dbReference>
<dbReference type="GO" id="GO:0008094">
    <property type="term" value="F:ATP-dependent activity, acting on DNA"/>
    <property type="evidence" value="ECO:0007669"/>
    <property type="project" value="TreeGrafter"/>
</dbReference>
<gene>
    <name evidence="4" type="ORF">JR316_004783</name>
</gene>
<protein>
    <recommendedName>
        <fullName evidence="3">Rad51-like C-terminal domain-containing protein</fullName>
    </recommendedName>
</protein>
<dbReference type="GO" id="GO:0003697">
    <property type="term" value="F:single-stranded DNA binding"/>
    <property type="evidence" value="ECO:0007669"/>
    <property type="project" value="TreeGrafter"/>
</dbReference>
<dbReference type="GO" id="GO:0005815">
    <property type="term" value="C:microtubule organizing center"/>
    <property type="evidence" value="ECO:0007669"/>
    <property type="project" value="TreeGrafter"/>
</dbReference>
<dbReference type="GO" id="GO:0005657">
    <property type="term" value="C:replication fork"/>
    <property type="evidence" value="ECO:0007669"/>
    <property type="project" value="TreeGrafter"/>
</dbReference>
<dbReference type="GO" id="GO:0007131">
    <property type="term" value="P:reciprocal meiotic recombination"/>
    <property type="evidence" value="ECO:0007669"/>
    <property type="project" value="TreeGrafter"/>
</dbReference>
<dbReference type="GO" id="GO:0000724">
    <property type="term" value="P:double-strand break repair via homologous recombination"/>
    <property type="evidence" value="ECO:0007669"/>
    <property type="project" value="TreeGrafter"/>
</dbReference>
<sequence length="248" mass="26836">MRLASLVPFIPADLVASLEAHGIRTEFDLLFSASTFDIYKRLPANTVTFQELIDYTSLVAEHCAAPGISGQEIFRLEKLASSEYSELQSGCASLDALLHGLGGRKVLEISGDKGTGKSVRSQETLALSLLLHHVKCSPANKAVWIDTTGEFSLEKATQLINAFQMPPTTLERVEVSLAFDIDGARALFEEINLRAEIKFLVIDTITPLLGPLLSAASAQGHAIMTEFMQQLQSFSQSFGASVLVGAHK</sequence>